<evidence type="ECO:0000256" key="2">
    <source>
        <dbReference type="ARBA" id="ARBA00022475"/>
    </source>
</evidence>
<sequence>MLNMQFLSKKLYPIIFILIFSSAAFFRLYGINWDQGQHLHPDERFLTMVATGISWPKNIFEYLNTSTSPLNPHNRGFGFFVYGTFPVFFTKWVAESLGKGDYGNLTIIGRQLSAMVDLGTVVLVFLIAKILAESGKRKAESKISNIKFLHASRFTLHAFPLLSMFLYSVMVLPIQLSHFYAVDTYLVFFITLSFYLLIKILNTNISATYNTQFYKLNILLGISLGLAFACKITAVFFAPVVLIGFISYFIRNRNFMRVFFSLFLMLGFTYFTIRLAQPYMFAQSSFFTWTLNPAVLENWKQLRVLANPDSSFPPAIQWIKTKPFLFPLKNTILWGLGLPIGIISLSAILYFLMEFILKTFKYFRKTKNQNSSEVIKFMTHILKNSNLTIIVILITWIFIVFGYEGMQFAKAMRYIYPIFPSLAILCALFIYKSYFFILKRRPIINSNIKYILLLITLLILIVYPFSFMSIYSQDHSRVSASKWIYENIPVGSKISGEHWDDFVPISLPIPGYIHEKYQGIEYPLYGADSKEKWLLMNEKLKQTDYIILTSNRLYGSIMTVPEKYPQTYKYYQALFDGSLGFNKIAEFTSRPNIPLPFISLCITPPLAYYGFIAQKGQACPLQGISFVDDYADETFTVYDHPKVLIFKKVVSVDYMKLLGI</sequence>
<dbReference type="Proteomes" id="UP000177092">
    <property type="component" value="Unassembled WGS sequence"/>
</dbReference>
<dbReference type="GO" id="GO:0006493">
    <property type="term" value="P:protein O-linked glycosylation"/>
    <property type="evidence" value="ECO:0007669"/>
    <property type="project" value="InterPro"/>
</dbReference>
<evidence type="ECO:0000313" key="11">
    <source>
        <dbReference type="Proteomes" id="UP000177092"/>
    </source>
</evidence>
<feature type="domain" description="ArnT-like N-terminal" evidence="9">
    <location>
        <begin position="161"/>
        <end position="252"/>
    </location>
</feature>
<feature type="transmembrane region" description="Helical" evidence="8">
    <location>
        <begin position="450"/>
        <end position="471"/>
    </location>
</feature>
<comment type="caution">
    <text evidence="10">The sequence shown here is derived from an EMBL/GenBank/DDBJ whole genome shotgun (WGS) entry which is preliminary data.</text>
</comment>
<feature type="transmembrane region" description="Helical" evidence="8">
    <location>
        <begin position="218"/>
        <end position="246"/>
    </location>
</feature>
<feature type="transmembrane region" description="Helical" evidence="8">
    <location>
        <begin position="332"/>
        <end position="357"/>
    </location>
</feature>
<keyword evidence="6 8" id="KW-1133">Transmembrane helix</keyword>
<dbReference type="AlphaFoldDB" id="A0A1F6A7I4"/>
<protein>
    <recommendedName>
        <fullName evidence="9">ArnT-like N-terminal domain-containing protein</fullName>
    </recommendedName>
</protein>
<evidence type="ECO:0000259" key="9">
    <source>
        <dbReference type="Pfam" id="PF02366"/>
    </source>
</evidence>
<dbReference type="GO" id="GO:0016763">
    <property type="term" value="F:pentosyltransferase activity"/>
    <property type="evidence" value="ECO:0007669"/>
    <property type="project" value="TreeGrafter"/>
</dbReference>
<proteinExistence type="predicted"/>
<keyword evidence="2" id="KW-1003">Cell membrane</keyword>
<dbReference type="PANTHER" id="PTHR33908:SF11">
    <property type="entry name" value="MEMBRANE PROTEIN"/>
    <property type="match status" value="1"/>
</dbReference>
<feature type="transmembrane region" description="Helical" evidence="8">
    <location>
        <begin position="114"/>
        <end position="132"/>
    </location>
</feature>
<feature type="transmembrane region" description="Helical" evidence="8">
    <location>
        <begin position="152"/>
        <end position="172"/>
    </location>
</feature>
<evidence type="ECO:0000256" key="1">
    <source>
        <dbReference type="ARBA" id="ARBA00004651"/>
    </source>
</evidence>
<accession>A0A1F6A7I4</accession>
<evidence type="ECO:0000256" key="5">
    <source>
        <dbReference type="ARBA" id="ARBA00022692"/>
    </source>
</evidence>
<evidence type="ECO:0000256" key="8">
    <source>
        <dbReference type="SAM" id="Phobius"/>
    </source>
</evidence>
<evidence type="ECO:0000256" key="4">
    <source>
        <dbReference type="ARBA" id="ARBA00022679"/>
    </source>
</evidence>
<dbReference type="InterPro" id="IPR003342">
    <property type="entry name" value="ArnT-like_N"/>
</dbReference>
<feature type="transmembrane region" description="Helical" evidence="8">
    <location>
        <begin position="258"/>
        <end position="276"/>
    </location>
</feature>
<comment type="subcellular location">
    <subcellularLocation>
        <location evidence="1">Cell membrane</location>
        <topology evidence="1">Multi-pass membrane protein</topology>
    </subcellularLocation>
</comment>
<evidence type="ECO:0000256" key="7">
    <source>
        <dbReference type="ARBA" id="ARBA00023136"/>
    </source>
</evidence>
<evidence type="ECO:0000313" key="10">
    <source>
        <dbReference type="EMBL" id="OGG20689.1"/>
    </source>
</evidence>
<keyword evidence="5 8" id="KW-0812">Transmembrane</keyword>
<gene>
    <name evidence="10" type="ORF">A3D03_00065</name>
</gene>
<keyword evidence="4" id="KW-0808">Transferase</keyword>
<reference evidence="10 11" key="1">
    <citation type="journal article" date="2016" name="Nat. Commun.">
        <title>Thousands of microbial genomes shed light on interconnected biogeochemical processes in an aquifer system.</title>
        <authorList>
            <person name="Anantharaman K."/>
            <person name="Brown C.T."/>
            <person name="Hug L.A."/>
            <person name="Sharon I."/>
            <person name="Castelle C.J."/>
            <person name="Probst A.J."/>
            <person name="Thomas B.C."/>
            <person name="Singh A."/>
            <person name="Wilkins M.J."/>
            <person name="Karaoz U."/>
            <person name="Brodie E.L."/>
            <person name="Williams K.H."/>
            <person name="Hubbard S.S."/>
            <person name="Banfield J.F."/>
        </authorList>
    </citation>
    <scope>NUCLEOTIDE SEQUENCE [LARGE SCALE GENOMIC DNA]</scope>
</reference>
<dbReference type="PANTHER" id="PTHR33908">
    <property type="entry name" value="MANNOSYLTRANSFERASE YKCB-RELATED"/>
    <property type="match status" value="1"/>
</dbReference>
<dbReference type="GO" id="GO:0005886">
    <property type="term" value="C:plasma membrane"/>
    <property type="evidence" value="ECO:0007669"/>
    <property type="project" value="UniProtKB-SubCell"/>
</dbReference>
<dbReference type="EMBL" id="MFJN01000037">
    <property type="protein sequence ID" value="OGG20689.1"/>
    <property type="molecule type" value="Genomic_DNA"/>
</dbReference>
<dbReference type="InterPro" id="IPR050297">
    <property type="entry name" value="LipidA_mod_glycosyltrf_83"/>
</dbReference>
<feature type="transmembrane region" description="Helical" evidence="8">
    <location>
        <begin position="12"/>
        <end position="31"/>
    </location>
</feature>
<dbReference type="GO" id="GO:0000030">
    <property type="term" value="F:mannosyltransferase activity"/>
    <property type="evidence" value="ECO:0007669"/>
    <property type="project" value="InterPro"/>
</dbReference>
<dbReference type="Pfam" id="PF02366">
    <property type="entry name" value="PMT"/>
    <property type="match status" value="1"/>
</dbReference>
<dbReference type="STRING" id="1798384.A3D03_00065"/>
<evidence type="ECO:0000256" key="3">
    <source>
        <dbReference type="ARBA" id="ARBA00022676"/>
    </source>
</evidence>
<feature type="transmembrane region" description="Helical" evidence="8">
    <location>
        <begin position="415"/>
        <end position="438"/>
    </location>
</feature>
<evidence type="ECO:0000256" key="6">
    <source>
        <dbReference type="ARBA" id="ARBA00022989"/>
    </source>
</evidence>
<feature type="transmembrane region" description="Helical" evidence="8">
    <location>
        <begin position="386"/>
        <end position="403"/>
    </location>
</feature>
<dbReference type="GO" id="GO:0009103">
    <property type="term" value="P:lipopolysaccharide biosynthetic process"/>
    <property type="evidence" value="ECO:0007669"/>
    <property type="project" value="UniProtKB-ARBA"/>
</dbReference>
<feature type="transmembrane region" description="Helical" evidence="8">
    <location>
        <begin position="76"/>
        <end position="94"/>
    </location>
</feature>
<keyword evidence="3" id="KW-0328">Glycosyltransferase</keyword>
<name>A0A1F6A7I4_9BACT</name>
<keyword evidence="7 8" id="KW-0472">Membrane</keyword>
<feature type="transmembrane region" description="Helical" evidence="8">
    <location>
        <begin position="179"/>
        <end position="198"/>
    </location>
</feature>
<organism evidence="10 11">
    <name type="scientific">Candidatus Gottesmanbacteria bacterium RIFCSPHIGHO2_02_FULL_40_13</name>
    <dbReference type="NCBI Taxonomy" id="1798384"/>
    <lineage>
        <taxon>Bacteria</taxon>
        <taxon>Candidatus Gottesmaniibacteriota</taxon>
    </lineage>
</organism>